<dbReference type="InterPro" id="IPR051534">
    <property type="entry name" value="CBASS_pafABC_assoc_protein"/>
</dbReference>
<dbReference type="PROSITE" id="PS52050">
    <property type="entry name" value="WYL"/>
    <property type="match status" value="1"/>
</dbReference>
<evidence type="ECO:0000259" key="1">
    <source>
        <dbReference type="Pfam" id="PF13280"/>
    </source>
</evidence>
<name>A0ABS3NEP9_9GAMM</name>
<proteinExistence type="predicted"/>
<reference evidence="4 5" key="1">
    <citation type="submission" date="2021-03" db="EMBL/GenBank/DDBJ databases">
        <title>Oceanisphaera sp. nov., isolated from the intestine.</title>
        <authorList>
            <person name="Zhao L.-H."/>
            <person name="Shi L.-F."/>
        </authorList>
    </citation>
    <scope>NUCLEOTIDE SEQUENCE [LARGE SCALE GENOMIC DNA]</scope>
    <source>
        <strain evidence="4 5">DM8</strain>
    </source>
</reference>
<evidence type="ECO:0000259" key="2">
    <source>
        <dbReference type="Pfam" id="PF26107"/>
    </source>
</evidence>
<evidence type="ECO:0000259" key="3">
    <source>
        <dbReference type="Pfam" id="PF26109"/>
    </source>
</evidence>
<dbReference type="InterPro" id="IPR059020">
    <property type="entry name" value="CapW_CTD"/>
</dbReference>
<evidence type="ECO:0000313" key="4">
    <source>
        <dbReference type="EMBL" id="MBO1519010.1"/>
    </source>
</evidence>
<feature type="domain" description="DNA-binding transcriptional repressor CapW winged helix-turn-helix" evidence="3">
    <location>
        <begin position="2"/>
        <end position="72"/>
    </location>
</feature>
<comment type="caution">
    <text evidence="4">The sequence shown here is derived from an EMBL/GenBank/DDBJ whole genome shotgun (WGS) entry which is preliminary data.</text>
</comment>
<protein>
    <submittedName>
        <fullName evidence="4">WYL domain-containing protein</fullName>
    </submittedName>
</protein>
<feature type="domain" description="WYL" evidence="1">
    <location>
        <begin position="117"/>
        <end position="182"/>
    </location>
</feature>
<feature type="domain" description="DNA-binding transcriptional repressor CapW C-terminal dimerisation" evidence="2">
    <location>
        <begin position="200"/>
        <end position="269"/>
    </location>
</feature>
<sequence>MEKHLTIIDFYLTFFGRLRRADLMLHGEMSVATASRALSEYREQFPDSINYDARLKTYFAADDFVPAFSHSAQDALNVIAHGTIERFIGELQKADLSTLPTLSSHLALNQAQSLTTISQITKALTLATPLDIHYYSASSESKVRCVYPLAIFEATGTWYFRGYDVDKADFRIFRFSRVLSAKQTKLSVMVPPDKDWQQYVTLTLMPHPKHTHPAALKMDLGLVDKPVCNISTRKALAGFSLRSLRVDASLQGVLSPIEYPLYLANRHELLTLASMAIAPGFNAT</sequence>
<dbReference type="PANTHER" id="PTHR34580">
    <property type="match status" value="1"/>
</dbReference>
<dbReference type="Proteomes" id="UP000664882">
    <property type="component" value="Unassembled WGS sequence"/>
</dbReference>
<dbReference type="InterPro" id="IPR026881">
    <property type="entry name" value="WYL_dom"/>
</dbReference>
<gene>
    <name evidence="4" type="ORF">J3U76_05060</name>
</gene>
<dbReference type="RefSeq" id="WP_208004747.1">
    <property type="nucleotide sequence ID" value="NZ_JAGDFX010000004.1"/>
</dbReference>
<accession>A0ABS3NEP9</accession>
<organism evidence="4 5">
    <name type="scientific">Oceanisphaera pacifica</name>
    <dbReference type="NCBI Taxonomy" id="2818389"/>
    <lineage>
        <taxon>Bacteria</taxon>
        <taxon>Pseudomonadati</taxon>
        <taxon>Pseudomonadota</taxon>
        <taxon>Gammaproteobacteria</taxon>
        <taxon>Aeromonadales</taxon>
        <taxon>Aeromonadaceae</taxon>
        <taxon>Oceanisphaera</taxon>
    </lineage>
</organism>
<dbReference type="Pfam" id="PF26109">
    <property type="entry name" value="WHD_BrxR"/>
    <property type="match status" value="1"/>
</dbReference>
<evidence type="ECO:0000313" key="5">
    <source>
        <dbReference type="Proteomes" id="UP000664882"/>
    </source>
</evidence>
<dbReference type="Pfam" id="PF13280">
    <property type="entry name" value="WYL"/>
    <property type="match status" value="1"/>
</dbReference>
<dbReference type="EMBL" id="JAGDFX010000004">
    <property type="protein sequence ID" value="MBO1519010.1"/>
    <property type="molecule type" value="Genomic_DNA"/>
</dbReference>
<dbReference type="Pfam" id="PF26107">
    <property type="entry name" value="BrxR_CTD"/>
    <property type="match status" value="1"/>
</dbReference>
<dbReference type="InterPro" id="IPR059019">
    <property type="entry name" value="WHD_CapW"/>
</dbReference>
<keyword evidence="5" id="KW-1185">Reference proteome</keyword>
<dbReference type="PANTHER" id="PTHR34580:SF1">
    <property type="entry name" value="PROTEIN PAFC"/>
    <property type="match status" value="1"/>
</dbReference>